<dbReference type="AlphaFoldDB" id="A0A975A1W4"/>
<sequence length="67" mass="7963">MKGISTDVIRLGKKYRLQNFGDVYEFEVIQFLQGENFKFKDLSTLEIYEYKDLVEFGKGKDFEIVEI</sequence>
<accession>A0A975A1W4</accession>
<dbReference type="RefSeq" id="WP_205722425.1">
    <property type="nucleotide sequence ID" value="NZ_CP070608.1"/>
</dbReference>
<reference evidence="1" key="1">
    <citation type="submission" date="2021-02" db="EMBL/GenBank/DDBJ databases">
        <title>Fulvivirga sp. S481 isolated from sea water.</title>
        <authorList>
            <person name="Bae S.S."/>
            <person name="Baek K."/>
        </authorList>
    </citation>
    <scope>NUCLEOTIDE SEQUENCE</scope>
    <source>
        <strain evidence="1">S481</strain>
    </source>
</reference>
<evidence type="ECO:0000313" key="2">
    <source>
        <dbReference type="Proteomes" id="UP000662783"/>
    </source>
</evidence>
<dbReference type="EMBL" id="CP070608">
    <property type="protein sequence ID" value="QSE97917.1"/>
    <property type="molecule type" value="Genomic_DNA"/>
</dbReference>
<protein>
    <submittedName>
        <fullName evidence="1">Uncharacterized protein</fullName>
    </submittedName>
</protein>
<keyword evidence="2" id="KW-1185">Reference proteome</keyword>
<dbReference type="Proteomes" id="UP000662783">
    <property type="component" value="Chromosome"/>
</dbReference>
<dbReference type="KEGG" id="fuv:JR347_02180"/>
<gene>
    <name evidence="1" type="ORF">JR347_02180</name>
</gene>
<name>A0A975A1W4_9BACT</name>
<organism evidence="1 2">
    <name type="scientific">Fulvivirga lutea</name>
    <dbReference type="NCBI Taxonomy" id="2810512"/>
    <lineage>
        <taxon>Bacteria</taxon>
        <taxon>Pseudomonadati</taxon>
        <taxon>Bacteroidota</taxon>
        <taxon>Cytophagia</taxon>
        <taxon>Cytophagales</taxon>
        <taxon>Fulvivirgaceae</taxon>
        <taxon>Fulvivirga</taxon>
    </lineage>
</organism>
<proteinExistence type="predicted"/>
<evidence type="ECO:0000313" key="1">
    <source>
        <dbReference type="EMBL" id="QSE97917.1"/>
    </source>
</evidence>